<reference evidence="1" key="3">
    <citation type="submission" date="2025-09" db="UniProtKB">
        <authorList>
            <consortium name="Ensembl"/>
        </authorList>
    </citation>
    <scope>IDENTIFICATION</scope>
</reference>
<dbReference type="Ensembl" id="ENSOART00020061362.1">
    <property type="protein sequence ID" value="ENSOARP00020044068.1"/>
    <property type="gene ID" value="ENSOARG00020016823.2"/>
</dbReference>
<protein>
    <submittedName>
        <fullName evidence="1">Uncharacterized protein</fullName>
    </submittedName>
</protein>
<gene>
    <name evidence="1" type="primary">LOC101107447</name>
</gene>
<accession>A0AC11DIX1</accession>
<sequence length="243" mass="26735">MTCKASQTLETGSFKTASLLSSLYSLHQKKKSISPVIPPQPQSNLDSSPPVMRLLPVGNHPESSSLPLHCSTMTLVFTLMLETLLLLSVRGVDVEQSPPALTPQEGASSTLWCNFSTLADTVRWYLQKPGGRLIHLIYIPSGTRQEGRLNATAVPKERRSSLHISSLRTTDSGTYFCAVRHSASQAPAASTQTLRRLSPSSSHSHTMRPPQGICSASYWPYRFETLVFIFLSIFIFCARVSNL</sequence>
<proteinExistence type="predicted"/>
<organism evidence="1">
    <name type="scientific">Ovis aries</name>
    <name type="common">Sheep</name>
    <dbReference type="NCBI Taxonomy" id="9940"/>
    <lineage>
        <taxon>Eukaryota</taxon>
        <taxon>Metazoa</taxon>
        <taxon>Chordata</taxon>
        <taxon>Craniata</taxon>
        <taxon>Vertebrata</taxon>
        <taxon>Euteleostomi</taxon>
        <taxon>Mammalia</taxon>
        <taxon>Eutheria</taxon>
        <taxon>Laurasiatheria</taxon>
        <taxon>Artiodactyla</taxon>
        <taxon>Ruminantia</taxon>
        <taxon>Pecora</taxon>
        <taxon>Bovidae</taxon>
        <taxon>Caprinae</taxon>
        <taxon>Ovis</taxon>
    </lineage>
</organism>
<evidence type="ECO:0000313" key="1">
    <source>
        <dbReference type="Ensembl" id="ENSOARP00020044068.1"/>
    </source>
</evidence>
<name>A0AC11DIX1_SHEEP</name>
<reference evidence="1" key="2">
    <citation type="submission" date="2025-08" db="UniProtKB">
        <authorList>
            <consortium name="Ensembl"/>
        </authorList>
    </citation>
    <scope>IDENTIFICATION</scope>
</reference>
<reference evidence="1" key="1">
    <citation type="submission" date="2020-11" db="EMBL/GenBank/DDBJ databases">
        <authorList>
            <person name="Davenport K.M."/>
            <person name="Bickhart D.M."/>
            <person name="Smith T.P.L."/>
            <person name="Murdoch B.M."/>
            <person name="Rosen B.D."/>
        </authorList>
    </citation>
    <scope>NUCLEOTIDE SEQUENCE [LARGE SCALE GENOMIC DNA]</scope>
    <source>
        <strain evidence="1">OAR_USU_Benz2616</strain>
    </source>
</reference>